<keyword evidence="2" id="KW-0489">Methyltransferase</keyword>
<dbReference type="GO" id="GO:0003677">
    <property type="term" value="F:DNA binding"/>
    <property type="evidence" value="ECO:0007669"/>
    <property type="project" value="InterPro"/>
</dbReference>
<dbReference type="PIRSF" id="PIRSF015855">
    <property type="entry name" value="TypeIII_Mtase_mKpnI"/>
    <property type="match status" value="1"/>
</dbReference>
<organism evidence="7 8">
    <name type="scientific">Lactococcus fujiensis JCM 16395</name>
    <dbReference type="NCBI Taxonomy" id="1291764"/>
    <lineage>
        <taxon>Bacteria</taxon>
        <taxon>Bacillati</taxon>
        <taxon>Bacillota</taxon>
        <taxon>Bacilli</taxon>
        <taxon>Lactobacillales</taxon>
        <taxon>Streptococcaceae</taxon>
        <taxon>Lactococcus</taxon>
    </lineage>
</organism>
<dbReference type="SUPFAM" id="SSF53335">
    <property type="entry name" value="S-adenosyl-L-methionine-dependent methyltransferases"/>
    <property type="match status" value="1"/>
</dbReference>
<dbReference type="InterPro" id="IPR002295">
    <property type="entry name" value="N4/N6-MTase_EcoPI_Mod-like"/>
</dbReference>
<dbReference type="InterPro" id="IPR002941">
    <property type="entry name" value="DNA_methylase_N4/N6"/>
</dbReference>
<dbReference type="Pfam" id="PF01555">
    <property type="entry name" value="N6_N4_Mtase"/>
    <property type="match status" value="1"/>
</dbReference>
<evidence type="ECO:0000256" key="2">
    <source>
        <dbReference type="ARBA" id="ARBA00022603"/>
    </source>
</evidence>
<keyword evidence="8" id="KW-1185">Reference proteome</keyword>
<dbReference type="STRING" id="1291764.GCA_001311235_03130"/>
<name>A0A2A5RI73_9LACT</name>
<dbReference type="GO" id="GO:0008170">
    <property type="term" value="F:N-methyltransferase activity"/>
    <property type="evidence" value="ECO:0007669"/>
    <property type="project" value="InterPro"/>
</dbReference>
<dbReference type="GO" id="GO:0032259">
    <property type="term" value="P:methylation"/>
    <property type="evidence" value="ECO:0007669"/>
    <property type="project" value="UniProtKB-KW"/>
</dbReference>
<feature type="domain" description="DNA methylase N-4/N-6" evidence="6">
    <location>
        <begin position="120"/>
        <end position="472"/>
    </location>
</feature>
<proteinExistence type="inferred from homology"/>
<reference evidence="7 8" key="1">
    <citation type="submission" date="2014-12" db="EMBL/GenBank/DDBJ databases">
        <title>Draft genome sequences of 10 type strains of Lactococcus.</title>
        <authorList>
            <person name="Sun Z."/>
            <person name="Zhong Z."/>
            <person name="Liu W."/>
            <person name="Zhang W."/>
            <person name="Zhang H."/>
        </authorList>
    </citation>
    <scope>NUCLEOTIDE SEQUENCE [LARGE SCALE GENOMIC DNA]</scope>
    <source>
        <strain evidence="7 8">JCM 16395</strain>
    </source>
</reference>
<evidence type="ECO:0000256" key="5">
    <source>
        <dbReference type="ARBA" id="ARBA00022747"/>
    </source>
</evidence>
<dbReference type="PRINTS" id="PR00506">
    <property type="entry name" value="D21N6MTFRASE"/>
</dbReference>
<evidence type="ECO:0000313" key="7">
    <source>
        <dbReference type="EMBL" id="PCR98780.1"/>
    </source>
</evidence>
<gene>
    <name evidence="7" type="ORF">RT41_GL000912</name>
</gene>
<keyword evidence="5" id="KW-0680">Restriction system</keyword>
<evidence type="ECO:0000256" key="3">
    <source>
        <dbReference type="ARBA" id="ARBA00022679"/>
    </source>
</evidence>
<protein>
    <submittedName>
        <fullName evidence="7">Type III restriction-modification system methylation subunit</fullName>
    </submittedName>
</protein>
<dbReference type="InterPro" id="IPR029063">
    <property type="entry name" value="SAM-dependent_MTases_sf"/>
</dbReference>
<dbReference type="InterPro" id="IPR002052">
    <property type="entry name" value="DNA_methylase_N6_adenine_CS"/>
</dbReference>
<evidence type="ECO:0000313" key="8">
    <source>
        <dbReference type="Proteomes" id="UP000218181"/>
    </source>
</evidence>
<comment type="caution">
    <text evidence="7">The sequence shown here is derived from an EMBL/GenBank/DDBJ whole genome shotgun (WGS) entry which is preliminary data.</text>
</comment>
<evidence type="ECO:0000256" key="1">
    <source>
        <dbReference type="ARBA" id="ARBA00006594"/>
    </source>
</evidence>
<keyword evidence="3" id="KW-0808">Transferase</keyword>
<dbReference type="RefSeq" id="WP_096819171.1">
    <property type="nucleotide sequence ID" value="NZ_JXJU01000023.1"/>
</dbReference>
<dbReference type="Proteomes" id="UP000218181">
    <property type="component" value="Unassembled WGS sequence"/>
</dbReference>
<evidence type="ECO:0000256" key="4">
    <source>
        <dbReference type="ARBA" id="ARBA00022691"/>
    </source>
</evidence>
<dbReference type="EMBL" id="JXJU01000023">
    <property type="protein sequence ID" value="PCR98780.1"/>
    <property type="molecule type" value="Genomic_DNA"/>
</dbReference>
<keyword evidence="4" id="KW-0949">S-adenosyl-L-methionine</keyword>
<comment type="similarity">
    <text evidence="1">Belongs to the N(4)/N(6)-methyltransferase family.</text>
</comment>
<dbReference type="Gene3D" id="3.40.50.150">
    <property type="entry name" value="Vaccinia Virus protein VP39"/>
    <property type="match status" value="1"/>
</dbReference>
<dbReference type="OrthoDB" id="9800801at2"/>
<dbReference type="AlphaFoldDB" id="A0A2A5RI73"/>
<accession>A0A2A5RI73</accession>
<sequence length="690" mass="78985">MTNERTNERLEEVSSHSLDITEQNIEKLKELFPEVLTEKKIDFDKLRLILGDEVETAPERYSFTWNGKKQAMQLAQKSTTATLKPNKEKSKNWDETKNIYIEGDNLEVLKLLQKSYSNKVKMIYVDPPYNTGGDFVYKDSFGDNLNNYLEQTGQIDSQGNKLSTNSDTDGRFHTNWLNMMYPRLKLARNLLTEDGVIFISIDDKEVDNLRKVCDEIFGPTNFVNAISVKMSESSGVKMAHTSKRLPKLKEYVLIYKKKDIILKDIKIAKEKWDDEYKSIMTEITEEEWNKMSEIISDVERSESDFTFVKKLLDKANYMSLSKYFREKEITSNEEKNKFKYANAWRIFQTVSMGSGTSSEIVESRRNLLKKIFFPYVTSTGQLYVIKGDFDESSRKPRMQVLFAQDYLSYHPGDFWTDIKTTGLDNEGGIPFKNGKKPLALIQRLIDMATDSNDVILDFFSGSGTTAEAIMKSSATDNKNHNFILVQLPESLEESLKQAKDNNEKKVIKNTIDFLDGLNLERNITQIGEERIRRAGEKIISENPDLKGKLDIGFKVFELSDSNIKKWNVDTADLNEQFELLANNFEEGSKPIDVVYEIMLKQGLDLTYPISETKVGDAVVYDIAFGAMFVVLGDKITSEVASHIIKQIADEEAENSVVVLQDEKFINDSEKLNTIEQLNASGIQYNDILSI</sequence>
<evidence type="ECO:0000259" key="6">
    <source>
        <dbReference type="Pfam" id="PF01555"/>
    </source>
</evidence>
<dbReference type="PROSITE" id="PS00092">
    <property type="entry name" value="N6_MTASE"/>
    <property type="match status" value="1"/>
</dbReference>
<dbReference type="GO" id="GO:0009307">
    <property type="term" value="P:DNA restriction-modification system"/>
    <property type="evidence" value="ECO:0007669"/>
    <property type="project" value="UniProtKB-KW"/>
</dbReference>